<feature type="domain" description="Response regulatory" evidence="4">
    <location>
        <begin position="7"/>
        <end position="127"/>
    </location>
</feature>
<evidence type="ECO:0000313" key="6">
    <source>
        <dbReference type="Proteomes" id="UP000265926"/>
    </source>
</evidence>
<sequence>MNTESLDILLVEDNVLNQKIVSFNLKKYNFTVTAVTNGQDAIEAVKSNNYRLILMDLMLPGMNGYEITGEIRKYETEKGVENQVPIIAITANTLDNDREKCFEAGMNEYLSKPFTAEQLLEKVMHFLA</sequence>
<dbReference type="OrthoDB" id="9796457at2"/>
<dbReference type="Pfam" id="PF00072">
    <property type="entry name" value="Response_reg"/>
    <property type="match status" value="1"/>
</dbReference>
<dbReference type="PANTHER" id="PTHR45339:SF1">
    <property type="entry name" value="HYBRID SIGNAL TRANSDUCTION HISTIDINE KINASE J"/>
    <property type="match status" value="1"/>
</dbReference>
<dbReference type="AlphaFoldDB" id="A0A399T1L9"/>
<organism evidence="5 6">
    <name type="scientific">Maribellus luteus</name>
    <dbReference type="NCBI Taxonomy" id="2305463"/>
    <lineage>
        <taxon>Bacteria</taxon>
        <taxon>Pseudomonadati</taxon>
        <taxon>Bacteroidota</taxon>
        <taxon>Bacteroidia</taxon>
        <taxon>Marinilabiliales</taxon>
        <taxon>Prolixibacteraceae</taxon>
        <taxon>Maribellus</taxon>
    </lineage>
</organism>
<proteinExistence type="predicted"/>
<dbReference type="Gene3D" id="3.40.50.2300">
    <property type="match status" value="1"/>
</dbReference>
<feature type="modified residue" description="4-aspartylphosphate" evidence="3">
    <location>
        <position position="56"/>
    </location>
</feature>
<evidence type="ECO:0000259" key="4">
    <source>
        <dbReference type="PROSITE" id="PS50110"/>
    </source>
</evidence>
<evidence type="ECO:0000256" key="3">
    <source>
        <dbReference type="PROSITE-ProRule" id="PRU00169"/>
    </source>
</evidence>
<comment type="caution">
    <text evidence="5">The sequence shown here is derived from an EMBL/GenBank/DDBJ whole genome shotgun (WGS) entry which is preliminary data.</text>
</comment>
<evidence type="ECO:0000256" key="2">
    <source>
        <dbReference type="ARBA" id="ARBA00023012"/>
    </source>
</evidence>
<reference evidence="5 6" key="1">
    <citation type="submission" date="2018-08" db="EMBL/GenBank/DDBJ databases">
        <title>Pallidiluteibacterium maritimus gen. nov., sp. nov., isolated from coastal sediment.</title>
        <authorList>
            <person name="Zhou L.Y."/>
        </authorList>
    </citation>
    <scope>NUCLEOTIDE SEQUENCE [LARGE SCALE GENOMIC DNA]</scope>
    <source>
        <strain evidence="5 6">XSD2</strain>
    </source>
</reference>
<evidence type="ECO:0000256" key="1">
    <source>
        <dbReference type="ARBA" id="ARBA00022553"/>
    </source>
</evidence>
<dbReference type="PROSITE" id="PS50110">
    <property type="entry name" value="RESPONSE_REGULATORY"/>
    <property type="match status" value="1"/>
</dbReference>
<accession>A0A399T1L9</accession>
<dbReference type="SMART" id="SM00448">
    <property type="entry name" value="REC"/>
    <property type="match status" value="1"/>
</dbReference>
<keyword evidence="6" id="KW-1185">Reference proteome</keyword>
<protein>
    <submittedName>
        <fullName evidence="5">Response regulator</fullName>
    </submittedName>
</protein>
<gene>
    <name evidence="5" type="ORF">D1614_08920</name>
</gene>
<dbReference type="GO" id="GO:0000160">
    <property type="term" value="P:phosphorelay signal transduction system"/>
    <property type="evidence" value="ECO:0007669"/>
    <property type="project" value="UniProtKB-KW"/>
</dbReference>
<dbReference type="EMBL" id="QWGR01000004">
    <property type="protein sequence ID" value="RIJ48645.1"/>
    <property type="molecule type" value="Genomic_DNA"/>
</dbReference>
<evidence type="ECO:0000313" key="5">
    <source>
        <dbReference type="EMBL" id="RIJ48645.1"/>
    </source>
</evidence>
<dbReference type="InterPro" id="IPR011006">
    <property type="entry name" value="CheY-like_superfamily"/>
</dbReference>
<keyword evidence="1 3" id="KW-0597">Phosphoprotein</keyword>
<dbReference type="PANTHER" id="PTHR45339">
    <property type="entry name" value="HYBRID SIGNAL TRANSDUCTION HISTIDINE KINASE J"/>
    <property type="match status" value="1"/>
</dbReference>
<dbReference type="CDD" id="cd17546">
    <property type="entry name" value="REC_hyHK_CKI1_RcsC-like"/>
    <property type="match status" value="1"/>
</dbReference>
<dbReference type="SUPFAM" id="SSF52172">
    <property type="entry name" value="CheY-like"/>
    <property type="match status" value="1"/>
</dbReference>
<dbReference type="Proteomes" id="UP000265926">
    <property type="component" value="Unassembled WGS sequence"/>
</dbReference>
<keyword evidence="2" id="KW-0902">Two-component regulatory system</keyword>
<name>A0A399T1L9_9BACT</name>
<dbReference type="InterPro" id="IPR001789">
    <property type="entry name" value="Sig_transdc_resp-reg_receiver"/>
</dbReference>